<dbReference type="Proteomes" id="UP000051027">
    <property type="component" value="Unassembled WGS sequence"/>
</dbReference>
<comment type="caution">
    <text evidence="1">The sequence shown here is derived from an EMBL/GenBank/DDBJ whole genome shotgun (WGS) entry which is preliminary data.</text>
</comment>
<dbReference type="SMART" id="SM00855">
    <property type="entry name" value="PGAM"/>
    <property type="match status" value="1"/>
</dbReference>
<sequence>MTQTHIILVRHGEAASLWSEHHDPGLSADGIAQADRVSKTFGGKFLSYKLCSSPKSRAIETMKPIALEQAKEFIIQDIFSEIPSHDIQSEHKQEWLQNIFQLPLEELPESVKVWRQDLIQWLESCADNAIITTHFMVINALVSYLTKQNTIAYFYPGYASRTEIWLKGGSLIKLKLGDDKKTVINL</sequence>
<dbReference type="GO" id="GO:0016791">
    <property type="term" value="F:phosphatase activity"/>
    <property type="evidence" value="ECO:0007669"/>
    <property type="project" value="TreeGrafter"/>
</dbReference>
<dbReference type="Gene3D" id="3.40.50.1240">
    <property type="entry name" value="Phosphoglycerate mutase-like"/>
    <property type="match status" value="1"/>
</dbReference>
<dbReference type="Pfam" id="PF00300">
    <property type="entry name" value="His_Phos_1"/>
    <property type="match status" value="1"/>
</dbReference>
<gene>
    <name evidence="1" type="ORF">ABS10_03170</name>
</gene>
<dbReference type="PANTHER" id="PTHR48100:SF1">
    <property type="entry name" value="HISTIDINE PHOSPHATASE FAMILY PROTEIN-RELATED"/>
    <property type="match status" value="1"/>
</dbReference>
<dbReference type="SUPFAM" id="SSF53254">
    <property type="entry name" value="Phosphoglycerate mutase-like"/>
    <property type="match status" value="1"/>
</dbReference>
<protein>
    <recommendedName>
        <fullName evidence="3">Phosphoglycerate mutase</fullName>
    </recommendedName>
</protein>
<dbReference type="InterPro" id="IPR013078">
    <property type="entry name" value="His_Pase_superF_clade-1"/>
</dbReference>
<dbReference type="InterPro" id="IPR050275">
    <property type="entry name" value="PGM_Phosphatase"/>
</dbReference>
<dbReference type="EMBL" id="LICS01000002">
    <property type="protein sequence ID" value="KRO96344.1"/>
    <property type="molecule type" value="Genomic_DNA"/>
</dbReference>
<evidence type="ECO:0000313" key="2">
    <source>
        <dbReference type="Proteomes" id="UP000051027"/>
    </source>
</evidence>
<dbReference type="CDD" id="cd07067">
    <property type="entry name" value="HP_PGM_like"/>
    <property type="match status" value="1"/>
</dbReference>
<proteinExistence type="predicted"/>
<dbReference type="AlphaFoldDB" id="A0A0R2UBA7"/>
<dbReference type="PANTHER" id="PTHR48100">
    <property type="entry name" value="BROAD-SPECIFICITY PHOSPHATASE YOR283W-RELATED"/>
    <property type="match status" value="1"/>
</dbReference>
<accession>A0A0R2UBA7</accession>
<reference evidence="1 2" key="1">
    <citation type="submission" date="2015-10" db="EMBL/GenBank/DDBJ databases">
        <title>Metagenome-Assembled Genomes uncover a global brackish microbiome.</title>
        <authorList>
            <person name="Hugerth L.W."/>
            <person name="Larsson J."/>
            <person name="Alneberg J."/>
            <person name="Lindh M.V."/>
            <person name="Legrand C."/>
            <person name="Pinhassi J."/>
            <person name="Andersson A.F."/>
        </authorList>
    </citation>
    <scope>NUCLEOTIDE SEQUENCE [LARGE SCALE GENOMIC DNA]</scope>
    <source>
        <strain evidence="1">BACL1 MAG-120820-bin45</strain>
    </source>
</reference>
<dbReference type="InterPro" id="IPR029033">
    <property type="entry name" value="His_PPase_superfam"/>
</dbReference>
<dbReference type="STRING" id="1655612.ABS10_03170"/>
<evidence type="ECO:0000313" key="1">
    <source>
        <dbReference type="EMBL" id="KRO96344.1"/>
    </source>
</evidence>
<dbReference type="GO" id="GO:0005737">
    <property type="term" value="C:cytoplasm"/>
    <property type="evidence" value="ECO:0007669"/>
    <property type="project" value="TreeGrafter"/>
</dbReference>
<name>A0A0R2UBA7_9GAMM</name>
<organism evidence="1 2">
    <name type="scientific">SAR86 cluster bacterium BACL1 MAG-120820-bin45</name>
    <dbReference type="NCBI Taxonomy" id="1655612"/>
    <lineage>
        <taxon>Bacteria</taxon>
        <taxon>Pseudomonadati</taxon>
        <taxon>Pseudomonadota</taxon>
        <taxon>Gammaproteobacteria</taxon>
        <taxon>SAR86 cluster</taxon>
    </lineage>
</organism>
<evidence type="ECO:0008006" key="3">
    <source>
        <dbReference type="Google" id="ProtNLM"/>
    </source>
</evidence>